<reference evidence="1 2" key="1">
    <citation type="submission" date="2023-03" db="EMBL/GenBank/DDBJ databases">
        <title>Bacillus Genome Sequencing.</title>
        <authorList>
            <person name="Dunlap C."/>
        </authorList>
    </citation>
    <scope>NUCLEOTIDE SEQUENCE [LARGE SCALE GENOMIC DNA]</scope>
    <source>
        <strain evidence="1 2">NRS-52</strain>
    </source>
</reference>
<evidence type="ECO:0000313" key="2">
    <source>
        <dbReference type="Proteomes" id="UP001343257"/>
    </source>
</evidence>
<name>A0ABU6PYD5_9BACL</name>
<gene>
    <name evidence="1" type="ORF">P9847_21730</name>
</gene>
<accession>A0ABU6PYD5</accession>
<organism evidence="1 2">
    <name type="scientific">Paenibacillus chibensis</name>
    <dbReference type="NCBI Taxonomy" id="59846"/>
    <lineage>
        <taxon>Bacteria</taxon>
        <taxon>Bacillati</taxon>
        <taxon>Bacillota</taxon>
        <taxon>Bacilli</taxon>
        <taxon>Bacillales</taxon>
        <taxon>Paenibacillaceae</taxon>
        <taxon>Paenibacillus</taxon>
    </lineage>
</organism>
<dbReference type="PROSITE" id="PS51257">
    <property type="entry name" value="PROKAR_LIPOPROTEIN"/>
    <property type="match status" value="1"/>
</dbReference>
<dbReference type="RefSeq" id="WP_328281096.1">
    <property type="nucleotide sequence ID" value="NZ_JARTLD010000057.1"/>
</dbReference>
<evidence type="ECO:0000313" key="1">
    <source>
        <dbReference type="EMBL" id="MED5019903.1"/>
    </source>
</evidence>
<comment type="caution">
    <text evidence="1">The sequence shown here is derived from an EMBL/GenBank/DDBJ whole genome shotgun (WGS) entry which is preliminary data.</text>
</comment>
<protein>
    <recommendedName>
        <fullName evidence="3">Lipoprotein</fullName>
    </recommendedName>
</protein>
<evidence type="ECO:0008006" key="3">
    <source>
        <dbReference type="Google" id="ProtNLM"/>
    </source>
</evidence>
<dbReference type="EMBL" id="JARTLD010000057">
    <property type="protein sequence ID" value="MED5019903.1"/>
    <property type="molecule type" value="Genomic_DNA"/>
</dbReference>
<sequence>MNKWMLLTLVFLFILGGCGGKKADGISKEDLGIIKMTNGKKVYYGMSRETAEKVLGSGENSDMRMFKYDGGVSVFYRNGNVAAVVLDAESKGKYKTTHDVQIGMPKQTVVKAYGDKYMSSPSESNLDYVYDTNTNKFMDGYSRIIAKDADKFYTISSMFDENGNLQRMLLLDCSFAIFLQ</sequence>
<proteinExistence type="predicted"/>
<keyword evidence="2" id="KW-1185">Reference proteome</keyword>
<dbReference type="Proteomes" id="UP001343257">
    <property type="component" value="Unassembled WGS sequence"/>
</dbReference>